<evidence type="ECO:0000313" key="7">
    <source>
        <dbReference type="Proteomes" id="UP000540191"/>
    </source>
</evidence>
<evidence type="ECO:0000256" key="2">
    <source>
        <dbReference type="ARBA" id="ARBA00022747"/>
    </source>
</evidence>
<dbReference type="InterPro" id="IPR000055">
    <property type="entry name" value="Restrct_endonuc_typeI_TRD"/>
</dbReference>
<dbReference type="SUPFAM" id="SSF116734">
    <property type="entry name" value="DNA methylase specificity domain"/>
    <property type="match status" value="2"/>
</dbReference>
<organism evidence="6 7">
    <name type="scientific">Micrococcus cohnii</name>
    <dbReference type="NCBI Taxonomy" id="993416"/>
    <lineage>
        <taxon>Bacteria</taxon>
        <taxon>Bacillati</taxon>
        <taxon>Actinomycetota</taxon>
        <taxon>Actinomycetes</taxon>
        <taxon>Micrococcales</taxon>
        <taxon>Micrococcaceae</taxon>
        <taxon>Micrococcus</taxon>
    </lineage>
</organism>
<dbReference type="EMBL" id="JACHNA010000001">
    <property type="protein sequence ID" value="MBB4735954.1"/>
    <property type="molecule type" value="Genomic_DNA"/>
</dbReference>
<accession>A0A7W7GPN5</accession>
<dbReference type="GO" id="GO:0009307">
    <property type="term" value="P:DNA restriction-modification system"/>
    <property type="evidence" value="ECO:0007669"/>
    <property type="project" value="UniProtKB-KW"/>
</dbReference>
<name>A0A7W7GPN5_9MICC</name>
<keyword evidence="6" id="KW-0378">Hydrolase</keyword>
<comment type="subunit">
    <text evidence="4">The methyltransferase is composed of M and S polypeptides.</text>
</comment>
<dbReference type="PANTHER" id="PTHR43140:SF1">
    <property type="entry name" value="TYPE I RESTRICTION ENZYME ECOKI SPECIFICITY SUBUNIT"/>
    <property type="match status" value="1"/>
</dbReference>
<evidence type="ECO:0000259" key="5">
    <source>
        <dbReference type="Pfam" id="PF01420"/>
    </source>
</evidence>
<keyword evidence="2" id="KW-0680">Restriction system</keyword>
<evidence type="ECO:0000256" key="4">
    <source>
        <dbReference type="ARBA" id="ARBA00038652"/>
    </source>
</evidence>
<comment type="caution">
    <text evidence="6">The sequence shown here is derived from an EMBL/GenBank/DDBJ whole genome shotgun (WGS) entry which is preliminary data.</text>
</comment>
<dbReference type="Gene3D" id="1.10.287.1120">
    <property type="entry name" value="Bipartite methylase S protein"/>
    <property type="match status" value="1"/>
</dbReference>
<dbReference type="RefSeq" id="WP_184241521.1">
    <property type="nucleotide sequence ID" value="NZ_JACHNA010000001.1"/>
</dbReference>
<evidence type="ECO:0000256" key="3">
    <source>
        <dbReference type="ARBA" id="ARBA00023125"/>
    </source>
</evidence>
<dbReference type="EC" id="3.1.21.3" evidence="6"/>
<dbReference type="Pfam" id="PF01420">
    <property type="entry name" value="Methylase_S"/>
    <property type="match status" value="1"/>
</dbReference>
<dbReference type="GO" id="GO:0003677">
    <property type="term" value="F:DNA binding"/>
    <property type="evidence" value="ECO:0007669"/>
    <property type="project" value="UniProtKB-KW"/>
</dbReference>
<feature type="domain" description="Type I restriction modification DNA specificity" evidence="5">
    <location>
        <begin position="277"/>
        <end position="391"/>
    </location>
</feature>
<dbReference type="AlphaFoldDB" id="A0A7W7GPN5"/>
<dbReference type="Gene3D" id="3.90.220.20">
    <property type="entry name" value="DNA methylase specificity domains"/>
    <property type="match status" value="2"/>
</dbReference>
<reference evidence="6 7" key="1">
    <citation type="submission" date="2020-08" db="EMBL/GenBank/DDBJ databases">
        <title>Sequencing the genomes of 1000 actinobacteria strains.</title>
        <authorList>
            <person name="Klenk H.-P."/>
        </authorList>
    </citation>
    <scope>NUCLEOTIDE SEQUENCE [LARGE SCALE GENOMIC DNA]</scope>
    <source>
        <strain evidence="6 7">DSM 23974</strain>
    </source>
</reference>
<keyword evidence="3" id="KW-0238">DNA-binding</keyword>
<proteinExistence type="inferred from homology"/>
<sequence>MSIERDDWLPALPSGWAAVPAKSLFSLRSEKSRPDDVHLTPSQKYGVIPQSEYMEITGSRVVLNLVGSDNMKHVEPGDFVIHLRSFQGGVEFSQHRGKVSAAYTVLTPTPLAEPRFFRWLLKSERYIQALQVSVDQLRDGQSIRYGDFAKIDLPLAPPDTQRRIADYLDRETATIDALIEKQRQLSDALRTRRRAAVLARTGFLGVRPASAASSEPWLESAPSHWPRMHVRRLFDLTSGAGFPPELQGVTDEELAFYKVRDLGRADSYGRLGEPEDTISRETADKLRAKVLPSGTLVMAKIGAALLLGRIRVATRPSCIDNNMLALSPKSLLHPRYAAYMLEGLLLERLVQPGAVPSLNEKEFRGTVFPVPPLDEQREIADHLDRETAKIDTLIAKAERFIDLAQERRAALITAAVTGQIEIPT</sequence>
<dbReference type="InterPro" id="IPR051212">
    <property type="entry name" value="Type-I_RE_S_subunit"/>
</dbReference>
<evidence type="ECO:0000313" key="6">
    <source>
        <dbReference type="EMBL" id="MBB4735954.1"/>
    </source>
</evidence>
<evidence type="ECO:0000256" key="1">
    <source>
        <dbReference type="ARBA" id="ARBA00010923"/>
    </source>
</evidence>
<dbReference type="Proteomes" id="UP000540191">
    <property type="component" value="Unassembled WGS sequence"/>
</dbReference>
<comment type="similarity">
    <text evidence="1">Belongs to the type-I restriction system S methylase family.</text>
</comment>
<dbReference type="PANTHER" id="PTHR43140">
    <property type="entry name" value="TYPE-1 RESTRICTION ENZYME ECOKI SPECIFICITY PROTEIN"/>
    <property type="match status" value="1"/>
</dbReference>
<dbReference type="GO" id="GO:0009035">
    <property type="term" value="F:type I site-specific deoxyribonuclease activity"/>
    <property type="evidence" value="ECO:0007669"/>
    <property type="project" value="UniProtKB-EC"/>
</dbReference>
<dbReference type="InterPro" id="IPR044946">
    <property type="entry name" value="Restrct_endonuc_typeI_TRD_sf"/>
</dbReference>
<keyword evidence="7" id="KW-1185">Reference proteome</keyword>
<protein>
    <submittedName>
        <fullName evidence="6">Type I restriction enzyme S subunit</fullName>
        <ecNumber evidence="6">3.1.21.3</ecNumber>
    </submittedName>
</protein>
<gene>
    <name evidence="6" type="ORF">HDA30_001462</name>
</gene>